<evidence type="ECO:0000313" key="2">
    <source>
        <dbReference type="Proteomes" id="UP000037035"/>
    </source>
</evidence>
<comment type="caution">
    <text evidence="1">The sequence shown here is derived from an EMBL/GenBank/DDBJ whole genome shotgun (WGS) entry which is preliminary data.</text>
</comment>
<name>A0A0L6VVN2_9BASI</name>
<dbReference type="Gene3D" id="3.10.10.10">
    <property type="entry name" value="HIV Type 1 Reverse Transcriptase, subunit A, domain 1"/>
    <property type="match status" value="1"/>
</dbReference>
<dbReference type="Gene3D" id="3.30.70.270">
    <property type="match status" value="1"/>
</dbReference>
<reference evidence="1 2" key="1">
    <citation type="submission" date="2015-08" db="EMBL/GenBank/DDBJ databases">
        <title>Next Generation Sequencing and Analysis of the Genome of Puccinia sorghi L Schw, the Causal Agent of Maize Common Rust.</title>
        <authorList>
            <person name="Rochi L."/>
            <person name="Burguener G."/>
            <person name="Darino M."/>
            <person name="Turjanski A."/>
            <person name="Kreff E."/>
            <person name="Dieguez M.J."/>
            <person name="Sacco F."/>
        </authorList>
    </citation>
    <scope>NUCLEOTIDE SEQUENCE [LARGE SCALE GENOMIC DNA]</scope>
    <source>
        <strain evidence="1 2">RO10H11247</strain>
    </source>
</reference>
<dbReference type="InterPro" id="IPR043128">
    <property type="entry name" value="Rev_trsase/Diguanyl_cyclase"/>
</dbReference>
<keyword evidence="2" id="KW-1185">Reference proteome</keyword>
<dbReference type="EMBL" id="LAVV01000039">
    <property type="protein sequence ID" value="KNZ64699.1"/>
    <property type="molecule type" value="Genomic_DNA"/>
</dbReference>
<dbReference type="InterPro" id="IPR050951">
    <property type="entry name" value="Retrovirus_Pol_polyprotein"/>
</dbReference>
<feature type="non-terminal residue" evidence="1">
    <location>
        <position position="1"/>
    </location>
</feature>
<dbReference type="PANTHER" id="PTHR37984">
    <property type="entry name" value="PROTEIN CBG26694"/>
    <property type="match status" value="1"/>
</dbReference>
<dbReference type="InterPro" id="IPR043502">
    <property type="entry name" value="DNA/RNA_pol_sf"/>
</dbReference>
<dbReference type="OrthoDB" id="3250101at2759"/>
<proteinExistence type="predicted"/>
<dbReference type="Proteomes" id="UP000037035">
    <property type="component" value="Unassembled WGS sequence"/>
</dbReference>
<evidence type="ECO:0000313" key="1">
    <source>
        <dbReference type="EMBL" id="KNZ64699.1"/>
    </source>
</evidence>
<gene>
    <name evidence="1" type="ORF">VP01_10035g1</name>
</gene>
<dbReference type="STRING" id="27349.A0A0L6VVN2"/>
<accession>A0A0L6VVN2</accession>
<dbReference type="VEuPathDB" id="FungiDB:VP01_10035g1"/>
<dbReference type="AlphaFoldDB" id="A0A0L6VVN2"/>
<sequence>QESSKLQDYIAENVAKGFLRPSKSNTGSPVLFVPKKDECLPCSSYVSFTYALSWSKLFFEAQYLRSLHLQPDLNCQRPGMADCNENPVWKFRVYCNAFWALQCSFDLSKFLLKLLRENSLYAKLSNCEFHNSSLQFLGVIFAYKGIRMDPAKSKQVLDFPKPTSVKTLQGFLGFANFYQEFIKHYLKIIIHLPPSLCVALESMRNEGVNVA</sequence>
<dbReference type="SUPFAM" id="SSF56672">
    <property type="entry name" value="DNA/RNA polymerases"/>
    <property type="match status" value="2"/>
</dbReference>
<evidence type="ECO:0008006" key="3">
    <source>
        <dbReference type="Google" id="ProtNLM"/>
    </source>
</evidence>
<protein>
    <recommendedName>
        <fullName evidence="3">Reverse transcriptase/retrotransposon-derived protein RNase H-like domain-containing protein</fullName>
    </recommendedName>
</protein>
<dbReference type="PANTHER" id="PTHR37984:SF5">
    <property type="entry name" value="PROTEIN NYNRIN-LIKE"/>
    <property type="match status" value="1"/>
</dbReference>
<organism evidence="1 2">
    <name type="scientific">Puccinia sorghi</name>
    <dbReference type="NCBI Taxonomy" id="27349"/>
    <lineage>
        <taxon>Eukaryota</taxon>
        <taxon>Fungi</taxon>
        <taxon>Dikarya</taxon>
        <taxon>Basidiomycota</taxon>
        <taxon>Pucciniomycotina</taxon>
        <taxon>Pucciniomycetes</taxon>
        <taxon>Pucciniales</taxon>
        <taxon>Pucciniaceae</taxon>
        <taxon>Puccinia</taxon>
    </lineage>
</organism>